<evidence type="ECO:0000256" key="1">
    <source>
        <dbReference type="ARBA" id="ARBA00022729"/>
    </source>
</evidence>
<dbReference type="SMART" id="SM00062">
    <property type="entry name" value="PBPb"/>
    <property type="match status" value="1"/>
</dbReference>
<evidence type="ECO:0000313" key="5">
    <source>
        <dbReference type="Proteomes" id="UP000546464"/>
    </source>
</evidence>
<dbReference type="Proteomes" id="UP000546464">
    <property type="component" value="Unassembled WGS sequence"/>
</dbReference>
<keyword evidence="5" id="KW-1185">Reference proteome</keyword>
<evidence type="ECO:0000259" key="3">
    <source>
        <dbReference type="SMART" id="SM00079"/>
    </source>
</evidence>
<gene>
    <name evidence="4" type="ORF">H5P28_19055</name>
</gene>
<reference evidence="4 5" key="1">
    <citation type="submission" date="2020-07" db="EMBL/GenBank/DDBJ databases">
        <authorList>
            <person name="Feng X."/>
        </authorList>
    </citation>
    <scope>NUCLEOTIDE SEQUENCE [LARGE SCALE GENOMIC DNA]</scope>
    <source>
        <strain evidence="4 5">JCM31066</strain>
    </source>
</reference>
<dbReference type="GO" id="GO:0015276">
    <property type="term" value="F:ligand-gated monoatomic ion channel activity"/>
    <property type="evidence" value="ECO:0007669"/>
    <property type="project" value="InterPro"/>
</dbReference>
<organism evidence="4 5">
    <name type="scientific">Ruficoccus amylovorans</name>
    <dbReference type="NCBI Taxonomy" id="1804625"/>
    <lineage>
        <taxon>Bacteria</taxon>
        <taxon>Pseudomonadati</taxon>
        <taxon>Verrucomicrobiota</taxon>
        <taxon>Opitutia</taxon>
        <taxon>Puniceicoccales</taxon>
        <taxon>Cerasicoccaceae</taxon>
        <taxon>Ruficoccus</taxon>
    </lineage>
</organism>
<dbReference type="Gene3D" id="3.40.190.10">
    <property type="entry name" value="Periplasmic binding protein-like II"/>
    <property type="match status" value="2"/>
</dbReference>
<dbReference type="CDD" id="cd13530">
    <property type="entry name" value="PBP2_peptides_like"/>
    <property type="match status" value="1"/>
</dbReference>
<proteinExistence type="predicted"/>
<dbReference type="GO" id="GO:0016020">
    <property type="term" value="C:membrane"/>
    <property type="evidence" value="ECO:0007669"/>
    <property type="project" value="InterPro"/>
</dbReference>
<evidence type="ECO:0000313" key="4">
    <source>
        <dbReference type="EMBL" id="MBC2596372.1"/>
    </source>
</evidence>
<accession>A0A842HIX7</accession>
<dbReference type="AlphaFoldDB" id="A0A842HIX7"/>
<feature type="domain" description="Solute-binding protein family 3/N-terminal" evidence="2">
    <location>
        <begin position="37"/>
        <end position="260"/>
    </location>
</feature>
<dbReference type="EMBL" id="JACHVB010000064">
    <property type="protein sequence ID" value="MBC2596372.1"/>
    <property type="molecule type" value="Genomic_DNA"/>
</dbReference>
<name>A0A842HIX7_9BACT</name>
<dbReference type="RefSeq" id="WP_185677281.1">
    <property type="nucleotide sequence ID" value="NZ_JACHVB010000064.1"/>
</dbReference>
<dbReference type="SMART" id="SM00079">
    <property type="entry name" value="PBPe"/>
    <property type="match status" value="1"/>
</dbReference>
<feature type="domain" description="Ionotropic glutamate receptor C-terminal" evidence="3">
    <location>
        <begin position="37"/>
        <end position="259"/>
    </location>
</feature>
<dbReference type="Pfam" id="PF00497">
    <property type="entry name" value="SBP_bac_3"/>
    <property type="match status" value="1"/>
</dbReference>
<sequence length="264" mass="29549">MDIRSHILRFLLLFTLALPLVGQDTDRPNLSPFRVAPLKVGVTPDSPPLVFKTGDKLEGVEIDLARLLGKQLKRPVQFVELEWEDMIPALQDKRIDIVMSGMTVTREREDLVAFSEPYLEYGQMAMVRSEDKVRYNSINNILSTRAQAGVISDTTGANFVDNHFPRAKPVEFSTPEQATDALVRGQVDLFIYDSPVILWIASKRAGDEIVAVPQNLTVEHLGWAMRKDDTALQNKVNTALTTMQEDGSLNHAIALWLPQMPGIL</sequence>
<dbReference type="InterPro" id="IPR001320">
    <property type="entry name" value="Iontro_rcpt_C"/>
</dbReference>
<dbReference type="SUPFAM" id="SSF53850">
    <property type="entry name" value="Periplasmic binding protein-like II"/>
    <property type="match status" value="1"/>
</dbReference>
<protein>
    <submittedName>
        <fullName evidence="4">Amino acid ABC transporter substrate-binding protein</fullName>
    </submittedName>
</protein>
<comment type="caution">
    <text evidence="4">The sequence shown here is derived from an EMBL/GenBank/DDBJ whole genome shotgun (WGS) entry which is preliminary data.</text>
</comment>
<dbReference type="PANTHER" id="PTHR35936:SF38">
    <property type="entry name" value="GLUTAMINE-BINDING PERIPLASMIC PROTEIN"/>
    <property type="match status" value="1"/>
</dbReference>
<evidence type="ECO:0000259" key="2">
    <source>
        <dbReference type="SMART" id="SM00062"/>
    </source>
</evidence>
<keyword evidence="1" id="KW-0732">Signal</keyword>
<dbReference type="PANTHER" id="PTHR35936">
    <property type="entry name" value="MEMBRANE-BOUND LYTIC MUREIN TRANSGLYCOSYLASE F"/>
    <property type="match status" value="1"/>
</dbReference>
<dbReference type="InterPro" id="IPR001638">
    <property type="entry name" value="Solute-binding_3/MltF_N"/>
</dbReference>